<dbReference type="InterPro" id="IPR004807">
    <property type="entry name" value="UvrB"/>
</dbReference>
<dbReference type="InterPro" id="IPR036876">
    <property type="entry name" value="UVR_dom_sf"/>
</dbReference>
<dbReference type="GO" id="GO:0005737">
    <property type="term" value="C:cytoplasm"/>
    <property type="evidence" value="ECO:0007669"/>
    <property type="project" value="UniProtKB-SubCell"/>
</dbReference>
<dbReference type="InterPro" id="IPR006935">
    <property type="entry name" value="Helicase/UvrB_N"/>
</dbReference>
<protein>
    <recommendedName>
        <fullName evidence="11 12">UvrABC system protein B</fullName>
    </recommendedName>
</protein>
<evidence type="ECO:0000256" key="12">
    <source>
        <dbReference type="RuleBase" id="RU003587"/>
    </source>
</evidence>
<keyword evidence="3" id="KW-0963">Cytoplasm</keyword>
<dbReference type="SUPFAM" id="SSF46600">
    <property type="entry name" value="C-terminal UvrC-binding domain of UvrB"/>
    <property type="match status" value="1"/>
</dbReference>
<dbReference type="CDD" id="cd17916">
    <property type="entry name" value="DEXHc_UvrB"/>
    <property type="match status" value="1"/>
</dbReference>
<gene>
    <name evidence="16" type="ORF">A2797_00830</name>
</gene>
<dbReference type="PANTHER" id="PTHR24029">
    <property type="entry name" value="UVRABC SYSTEM PROTEIN B"/>
    <property type="match status" value="1"/>
</dbReference>
<dbReference type="GO" id="GO:0005524">
    <property type="term" value="F:ATP binding"/>
    <property type="evidence" value="ECO:0007669"/>
    <property type="project" value="UniProtKB-KW"/>
</dbReference>
<evidence type="ECO:0000256" key="11">
    <source>
        <dbReference type="ARBA" id="ARBA00029504"/>
    </source>
</evidence>
<dbReference type="GO" id="GO:0009432">
    <property type="term" value="P:SOS response"/>
    <property type="evidence" value="ECO:0007669"/>
    <property type="project" value="UniProtKB-KW"/>
</dbReference>
<evidence type="ECO:0000259" key="14">
    <source>
        <dbReference type="PROSITE" id="PS51192"/>
    </source>
</evidence>
<feature type="domain" description="Helicase C-terminal" evidence="15">
    <location>
        <begin position="441"/>
        <end position="603"/>
    </location>
</feature>
<dbReference type="InterPro" id="IPR001943">
    <property type="entry name" value="UVR_dom"/>
</dbReference>
<evidence type="ECO:0000256" key="3">
    <source>
        <dbReference type="ARBA" id="ARBA00022490"/>
    </source>
</evidence>
<evidence type="ECO:0000256" key="6">
    <source>
        <dbReference type="ARBA" id="ARBA00022769"/>
    </source>
</evidence>
<comment type="similarity">
    <text evidence="2 12">Belongs to the UvrB family.</text>
</comment>
<keyword evidence="7" id="KW-0067">ATP-binding</keyword>
<feature type="domain" description="UVR" evidence="13">
    <location>
        <begin position="641"/>
        <end position="676"/>
    </location>
</feature>
<evidence type="ECO:0000256" key="4">
    <source>
        <dbReference type="ARBA" id="ARBA00022741"/>
    </source>
</evidence>
<dbReference type="NCBIfam" id="NF003673">
    <property type="entry name" value="PRK05298.1"/>
    <property type="match status" value="1"/>
</dbReference>
<comment type="subunit">
    <text evidence="10 12">Forms a heterotetramer with UvrA during the search for lesions. Interacts with UvrC in an incision complex.</text>
</comment>
<dbReference type="GO" id="GO:0016887">
    <property type="term" value="F:ATP hydrolysis activity"/>
    <property type="evidence" value="ECO:0007669"/>
    <property type="project" value="InterPro"/>
</dbReference>
<dbReference type="InterPro" id="IPR014001">
    <property type="entry name" value="Helicase_ATP-bd"/>
</dbReference>
<dbReference type="Pfam" id="PF02151">
    <property type="entry name" value="UVR"/>
    <property type="match status" value="1"/>
</dbReference>
<feature type="domain" description="Helicase ATP-binding" evidence="14">
    <location>
        <begin position="23"/>
        <end position="156"/>
    </location>
</feature>
<keyword evidence="12" id="KW-0742">SOS response</keyword>
<comment type="caution">
    <text evidence="16">The sequence shown here is derived from an EMBL/GenBank/DDBJ whole genome shotgun (WGS) entry which is preliminary data.</text>
</comment>
<reference evidence="16 17" key="1">
    <citation type="journal article" date="2016" name="Nat. Commun.">
        <title>Thousands of microbial genomes shed light on interconnected biogeochemical processes in an aquifer system.</title>
        <authorList>
            <person name="Anantharaman K."/>
            <person name="Brown C.T."/>
            <person name="Hug L.A."/>
            <person name="Sharon I."/>
            <person name="Castelle C.J."/>
            <person name="Probst A.J."/>
            <person name="Thomas B.C."/>
            <person name="Singh A."/>
            <person name="Wilkins M.J."/>
            <person name="Karaoz U."/>
            <person name="Brodie E.L."/>
            <person name="Williams K.H."/>
            <person name="Hubbard S.S."/>
            <person name="Banfield J.F."/>
        </authorList>
    </citation>
    <scope>NUCLEOTIDE SEQUENCE [LARGE SCALE GENOMIC DNA]</scope>
</reference>
<dbReference type="GO" id="GO:0004518">
    <property type="term" value="F:nuclease activity"/>
    <property type="evidence" value="ECO:0007669"/>
    <property type="project" value="UniProtKB-KW"/>
</dbReference>
<evidence type="ECO:0000256" key="9">
    <source>
        <dbReference type="ARBA" id="ARBA00023204"/>
    </source>
</evidence>
<dbReference type="InterPro" id="IPR024759">
    <property type="entry name" value="UvrB_YAD/RRR_dom"/>
</dbReference>
<proteinExistence type="inferred from homology"/>
<dbReference type="PROSITE" id="PS51192">
    <property type="entry name" value="HELICASE_ATP_BIND_1"/>
    <property type="match status" value="1"/>
</dbReference>
<dbReference type="SUPFAM" id="SSF52540">
    <property type="entry name" value="P-loop containing nucleoside triphosphate hydrolases"/>
    <property type="match status" value="2"/>
</dbReference>
<evidence type="ECO:0000256" key="1">
    <source>
        <dbReference type="ARBA" id="ARBA00004496"/>
    </source>
</evidence>
<dbReference type="GO" id="GO:0003677">
    <property type="term" value="F:DNA binding"/>
    <property type="evidence" value="ECO:0007669"/>
    <property type="project" value="InterPro"/>
</dbReference>
<evidence type="ECO:0000256" key="7">
    <source>
        <dbReference type="ARBA" id="ARBA00022840"/>
    </source>
</evidence>
<dbReference type="GO" id="GO:0006289">
    <property type="term" value="P:nucleotide-excision repair"/>
    <property type="evidence" value="ECO:0007669"/>
    <property type="project" value="InterPro"/>
</dbReference>
<dbReference type="PANTHER" id="PTHR24029:SF0">
    <property type="entry name" value="UVRABC SYSTEM PROTEIN B"/>
    <property type="match status" value="1"/>
</dbReference>
<dbReference type="PROSITE" id="PS50151">
    <property type="entry name" value="UVR"/>
    <property type="match status" value="1"/>
</dbReference>
<evidence type="ECO:0000256" key="10">
    <source>
        <dbReference type="ARBA" id="ARBA00026033"/>
    </source>
</evidence>
<dbReference type="Pfam" id="PF00271">
    <property type="entry name" value="Helicase_C"/>
    <property type="match status" value="1"/>
</dbReference>
<comment type="subcellular location">
    <subcellularLocation>
        <location evidence="1 12">Cytoplasm</location>
    </subcellularLocation>
</comment>
<evidence type="ECO:0000256" key="8">
    <source>
        <dbReference type="ARBA" id="ARBA00022881"/>
    </source>
</evidence>
<dbReference type="SMART" id="SM00487">
    <property type="entry name" value="DEXDc"/>
    <property type="match status" value="1"/>
</dbReference>
<dbReference type="GO" id="GO:0009380">
    <property type="term" value="C:excinuclease repair complex"/>
    <property type="evidence" value="ECO:0007669"/>
    <property type="project" value="InterPro"/>
</dbReference>
<name>A0A1F4VGW6_UNCKA</name>
<dbReference type="EMBL" id="MEVC01000001">
    <property type="protein sequence ID" value="OGC56200.1"/>
    <property type="molecule type" value="Genomic_DNA"/>
</dbReference>
<dbReference type="InterPro" id="IPR001650">
    <property type="entry name" value="Helicase_C-like"/>
</dbReference>
<evidence type="ECO:0000313" key="16">
    <source>
        <dbReference type="EMBL" id="OGC56200.1"/>
    </source>
</evidence>
<dbReference type="Gene3D" id="3.40.50.300">
    <property type="entry name" value="P-loop containing nucleotide triphosphate hydrolases"/>
    <property type="match status" value="3"/>
</dbReference>
<evidence type="ECO:0000259" key="15">
    <source>
        <dbReference type="PROSITE" id="PS51194"/>
    </source>
</evidence>
<dbReference type="Pfam" id="PF12344">
    <property type="entry name" value="UvrB"/>
    <property type="match status" value="1"/>
</dbReference>
<keyword evidence="4" id="KW-0547">Nucleotide-binding</keyword>
<sequence>MFKLNADFSTTKDQEQAAAKLAAGVKSGLKNQVLLGVTGSGKTFTMANVIAKLNRPALIISHNKTLAGQLYQELRDFFPQNAVSYFVSYYDYYQPEAYIPQTDTYIEKETDINEQIDKLRLQATTNILTRPDAIVVASVSCIYNLGSPIEYGRFILEIKRGEKADWNAYARRLVELQYERSEFEFTRGTFRIRGNHFDIYPAYEDIGYRIQDIRGRIGKIDKIEPISGKILTNQTTKQLNNQITKLIIYPAKHYLADPNVFTSVEKEIRRDLDKEYTQLKKAGKISEADRLLRRVNYDLELIREVGYVNGVENYSRYLDGRNPGDPPHTLLEYFQKAYGDDYLIFIDESHMTVPQVRGMYNGDQARKKVLIDFGFRLKAAFDNRPLKFEEFYNLAPQLIYTSATPDSWELEKAGSRGTVEQLVRPTGIVDPKITIRPAKDEVQDLISEIEKRAKVGQKILVTTLTKKTAEDLSEYLLDRGIRASYLHSDIKTLLRSDVLDNLRKGTFDVLIGVNLLREGLDLPEVTLVAILDADREGFLRSRTSLIQTMGRAARNVSGEVILYADNITGSMKGAISEIDRRRTHQLSYNKAHKITPRTVEKPIRGKIVVAEESLELIPSPSFDPSFLEKINPEALTPYDRKRIVKRLEHQMRKAAGELNFEIAIRLRDKVRELNQV</sequence>
<evidence type="ECO:0000256" key="5">
    <source>
        <dbReference type="ARBA" id="ARBA00022763"/>
    </source>
</evidence>
<dbReference type="InterPro" id="IPR041471">
    <property type="entry name" value="UvrB_inter"/>
</dbReference>
<evidence type="ECO:0000259" key="13">
    <source>
        <dbReference type="PROSITE" id="PS50151"/>
    </source>
</evidence>
<accession>A0A1F4VGW6</accession>
<organism evidence="16 17">
    <name type="scientific">candidate division WWE3 bacterium RIFCSPHIGHO2_01_FULL_48_15</name>
    <dbReference type="NCBI Taxonomy" id="1802619"/>
    <lineage>
        <taxon>Bacteria</taxon>
        <taxon>Katanobacteria</taxon>
    </lineage>
</organism>
<dbReference type="PROSITE" id="PS51194">
    <property type="entry name" value="HELICASE_CTER"/>
    <property type="match status" value="1"/>
</dbReference>
<dbReference type="NCBIfam" id="TIGR00631">
    <property type="entry name" value="uvrb"/>
    <property type="match status" value="1"/>
</dbReference>
<keyword evidence="5 12" id="KW-0227">DNA damage</keyword>
<dbReference type="Pfam" id="PF17757">
    <property type="entry name" value="UvrB_inter"/>
    <property type="match status" value="1"/>
</dbReference>
<dbReference type="Pfam" id="PF04851">
    <property type="entry name" value="ResIII"/>
    <property type="match status" value="1"/>
</dbReference>
<dbReference type="Gene3D" id="4.10.860.10">
    <property type="entry name" value="UVR domain"/>
    <property type="match status" value="1"/>
</dbReference>
<dbReference type="SMART" id="SM00490">
    <property type="entry name" value="HELICc"/>
    <property type="match status" value="1"/>
</dbReference>
<evidence type="ECO:0000313" key="17">
    <source>
        <dbReference type="Proteomes" id="UP000179005"/>
    </source>
</evidence>
<dbReference type="STRING" id="1802619.A2797_00830"/>
<keyword evidence="8 12" id="KW-0267">Excision nuclease</keyword>
<dbReference type="AlphaFoldDB" id="A0A1F4VGW6"/>
<dbReference type="Proteomes" id="UP000179005">
    <property type="component" value="Unassembled WGS sequence"/>
</dbReference>
<keyword evidence="9 12" id="KW-0234">DNA repair</keyword>
<keyword evidence="6 12" id="KW-0228">DNA excision</keyword>
<evidence type="ECO:0000256" key="2">
    <source>
        <dbReference type="ARBA" id="ARBA00008533"/>
    </source>
</evidence>
<dbReference type="InterPro" id="IPR027417">
    <property type="entry name" value="P-loop_NTPase"/>
</dbReference>